<sequence>MPLLERIIRPRAFVKKYDITIFQTPHYGQSKGYKQVYRTTQEGNTHSAVLNEVFRRFNVPDLMPDNYQARYISTGDIVFIDEGRRGHFYYKLISGGWQRVNRVLIR</sequence>
<name>A0ABS2N8Y6_9BACI</name>
<evidence type="ECO:0000313" key="2">
    <source>
        <dbReference type="Proteomes" id="UP001646157"/>
    </source>
</evidence>
<protein>
    <recommendedName>
        <fullName evidence="3">YodL-like protein</fullName>
    </recommendedName>
</protein>
<evidence type="ECO:0008006" key="3">
    <source>
        <dbReference type="Google" id="ProtNLM"/>
    </source>
</evidence>
<dbReference type="Proteomes" id="UP001646157">
    <property type="component" value="Unassembled WGS sequence"/>
</dbReference>
<accession>A0ABS2N8Y6</accession>
<dbReference type="RefSeq" id="WP_205168405.1">
    <property type="nucleotide sequence ID" value="NZ_JAFBDZ010000001.1"/>
</dbReference>
<reference evidence="1 2" key="1">
    <citation type="submission" date="2021-01" db="EMBL/GenBank/DDBJ databases">
        <title>Genomic Encyclopedia of Type Strains, Phase IV (KMG-IV): sequencing the most valuable type-strain genomes for metagenomic binning, comparative biology and taxonomic classification.</title>
        <authorList>
            <person name="Goeker M."/>
        </authorList>
    </citation>
    <scope>NUCLEOTIDE SEQUENCE [LARGE SCALE GENOMIC DNA]</scope>
    <source>
        <strain evidence="1 2">DSM 24834</strain>
    </source>
</reference>
<proteinExistence type="predicted"/>
<gene>
    <name evidence="1" type="ORF">JOC86_000761</name>
</gene>
<evidence type="ECO:0000313" key="1">
    <source>
        <dbReference type="EMBL" id="MBM7584224.1"/>
    </source>
</evidence>
<comment type="caution">
    <text evidence="1">The sequence shown here is derived from an EMBL/GenBank/DDBJ whole genome shotgun (WGS) entry which is preliminary data.</text>
</comment>
<keyword evidence="2" id="KW-1185">Reference proteome</keyword>
<dbReference type="EMBL" id="JAFBDZ010000001">
    <property type="protein sequence ID" value="MBM7584224.1"/>
    <property type="molecule type" value="Genomic_DNA"/>
</dbReference>
<organism evidence="1 2">
    <name type="scientific">Rossellomorea pakistanensis</name>
    <dbReference type="NCBI Taxonomy" id="992288"/>
    <lineage>
        <taxon>Bacteria</taxon>
        <taxon>Bacillati</taxon>
        <taxon>Bacillota</taxon>
        <taxon>Bacilli</taxon>
        <taxon>Bacillales</taxon>
        <taxon>Bacillaceae</taxon>
        <taxon>Rossellomorea</taxon>
    </lineage>
</organism>